<organism evidence="2">
    <name type="scientific">marine metagenome</name>
    <dbReference type="NCBI Taxonomy" id="408172"/>
    <lineage>
        <taxon>unclassified sequences</taxon>
        <taxon>metagenomes</taxon>
        <taxon>ecological metagenomes</taxon>
    </lineage>
</organism>
<evidence type="ECO:0000313" key="2">
    <source>
        <dbReference type="EMBL" id="SVE01179.1"/>
    </source>
</evidence>
<proteinExistence type="predicted"/>
<accession>A0A383A0R8</accession>
<dbReference type="EMBL" id="UINC01188124">
    <property type="protein sequence ID" value="SVE01179.1"/>
    <property type="molecule type" value="Genomic_DNA"/>
</dbReference>
<feature type="domain" description="Aminoglycoside phosphotransferase" evidence="1">
    <location>
        <begin position="27"/>
        <end position="115"/>
    </location>
</feature>
<evidence type="ECO:0000259" key="1">
    <source>
        <dbReference type="Pfam" id="PF01636"/>
    </source>
</evidence>
<name>A0A383A0R8_9ZZZZ</name>
<sequence>MSVYTKITENDLSDYLEHYSIGKIIALTGISDGIENTNYLLTTDQGEFIFTIFENIKINDINQYLLFMNHVNEKGLLSPKVMKTHKQELFFTIGDKPSAIIEKLDGASVANPNEKKCGDVGG</sequence>
<dbReference type="Pfam" id="PF01636">
    <property type="entry name" value="APH"/>
    <property type="match status" value="1"/>
</dbReference>
<gene>
    <name evidence="2" type="ORF">METZ01_LOCUS454033</name>
</gene>
<protein>
    <recommendedName>
        <fullName evidence="1">Aminoglycoside phosphotransferase domain-containing protein</fullName>
    </recommendedName>
</protein>
<dbReference type="SUPFAM" id="SSF56112">
    <property type="entry name" value="Protein kinase-like (PK-like)"/>
    <property type="match status" value="1"/>
</dbReference>
<dbReference type="InterPro" id="IPR002575">
    <property type="entry name" value="Aminoglycoside_PTrfase"/>
</dbReference>
<dbReference type="AlphaFoldDB" id="A0A383A0R8"/>
<dbReference type="InterPro" id="IPR011009">
    <property type="entry name" value="Kinase-like_dom_sf"/>
</dbReference>
<dbReference type="Gene3D" id="3.30.200.20">
    <property type="entry name" value="Phosphorylase Kinase, domain 1"/>
    <property type="match status" value="1"/>
</dbReference>
<reference evidence="2" key="1">
    <citation type="submission" date="2018-05" db="EMBL/GenBank/DDBJ databases">
        <authorList>
            <person name="Lanie J.A."/>
            <person name="Ng W.-L."/>
            <person name="Kazmierczak K.M."/>
            <person name="Andrzejewski T.M."/>
            <person name="Davidsen T.M."/>
            <person name="Wayne K.J."/>
            <person name="Tettelin H."/>
            <person name="Glass J.I."/>
            <person name="Rusch D."/>
            <person name="Podicherti R."/>
            <person name="Tsui H.-C.T."/>
            <person name="Winkler M.E."/>
        </authorList>
    </citation>
    <scope>NUCLEOTIDE SEQUENCE</scope>
</reference>
<feature type="non-terminal residue" evidence="2">
    <location>
        <position position="122"/>
    </location>
</feature>